<dbReference type="InterPro" id="IPR003439">
    <property type="entry name" value="ABC_transporter-like_ATP-bd"/>
</dbReference>
<keyword evidence="2" id="KW-0547">Nucleotide-binding</keyword>
<dbReference type="GO" id="GO:0016887">
    <property type="term" value="F:ATP hydrolysis activity"/>
    <property type="evidence" value="ECO:0007669"/>
    <property type="project" value="InterPro"/>
</dbReference>
<evidence type="ECO:0000259" key="4">
    <source>
        <dbReference type="Pfam" id="PF00005"/>
    </source>
</evidence>
<dbReference type="SUPFAM" id="SSF52540">
    <property type="entry name" value="P-loop containing nucleoside triphosphate hydrolases"/>
    <property type="match status" value="1"/>
</dbReference>
<dbReference type="Pfam" id="PF00005">
    <property type="entry name" value="ABC_tran"/>
    <property type="match status" value="1"/>
</dbReference>
<organism evidence="5 6">
    <name type="scientific">Candidatus Marsarchaeota G1 archaeon BE_D</name>
    <dbReference type="NCBI Taxonomy" id="1978156"/>
    <lineage>
        <taxon>Archaea</taxon>
        <taxon>Candidatus Marsarchaeota</taxon>
        <taxon>Candidatus Marsarchaeota group 1</taxon>
    </lineage>
</organism>
<dbReference type="EMBL" id="NEXD01000004">
    <property type="protein sequence ID" value="PSN86558.1"/>
    <property type="molecule type" value="Genomic_DNA"/>
</dbReference>
<dbReference type="InterPro" id="IPR051782">
    <property type="entry name" value="ABC_Transporter_VariousFunc"/>
</dbReference>
<keyword evidence="3" id="KW-0067">ATP-binding</keyword>
<dbReference type="Proteomes" id="UP000240569">
    <property type="component" value="Unassembled WGS sequence"/>
</dbReference>
<comment type="caution">
    <text evidence="5">The sequence shown here is derived from an EMBL/GenBank/DDBJ whole genome shotgun (WGS) entry which is preliminary data.</text>
</comment>
<protein>
    <recommendedName>
        <fullName evidence="4">ABC transporter domain-containing protein</fullName>
    </recommendedName>
</protein>
<dbReference type="PANTHER" id="PTHR42939:SF1">
    <property type="entry name" value="ABC TRANSPORTER ATP-BINDING PROTEIN ALBC-RELATED"/>
    <property type="match status" value="1"/>
</dbReference>
<dbReference type="AlphaFoldDB" id="A0A2R6AJN0"/>
<gene>
    <name evidence="5" type="ORF">B9Q02_01655</name>
</gene>
<evidence type="ECO:0000313" key="5">
    <source>
        <dbReference type="EMBL" id="PSN86558.1"/>
    </source>
</evidence>
<proteinExistence type="predicted"/>
<keyword evidence="1" id="KW-0813">Transport</keyword>
<sequence>MIVSISKVSKRYNTLWVLKEVSVKFLSQNVIAVIGRNGEGKSTLVKIVSGVIKADSGRVSIDGEQPHDPRAKARMAVSFQSPSLFSGFSLKGKLDLSRQVFWFKTKRFRN</sequence>
<feature type="domain" description="ABC transporter" evidence="4">
    <location>
        <begin position="18"/>
        <end position="91"/>
    </location>
</feature>
<reference evidence="5 6" key="1">
    <citation type="submission" date="2017-04" db="EMBL/GenBank/DDBJ databases">
        <title>Novel microbial lineages endemic to geothermal iron-oxide mats fill important gaps in the evolutionary history of Archaea.</title>
        <authorList>
            <person name="Jay Z.J."/>
            <person name="Beam J.P."/>
            <person name="Dlakic M."/>
            <person name="Rusch D.B."/>
            <person name="Kozubal M.A."/>
            <person name="Inskeep W.P."/>
        </authorList>
    </citation>
    <scope>NUCLEOTIDE SEQUENCE [LARGE SCALE GENOMIC DNA]</scope>
    <source>
        <strain evidence="5">BE_D</strain>
    </source>
</reference>
<dbReference type="GO" id="GO:0005524">
    <property type="term" value="F:ATP binding"/>
    <property type="evidence" value="ECO:0007669"/>
    <property type="project" value="UniProtKB-KW"/>
</dbReference>
<dbReference type="Gene3D" id="3.40.50.300">
    <property type="entry name" value="P-loop containing nucleotide triphosphate hydrolases"/>
    <property type="match status" value="1"/>
</dbReference>
<dbReference type="PANTHER" id="PTHR42939">
    <property type="entry name" value="ABC TRANSPORTER ATP-BINDING PROTEIN ALBC-RELATED"/>
    <property type="match status" value="1"/>
</dbReference>
<name>A0A2R6AJN0_9ARCH</name>
<evidence type="ECO:0000256" key="2">
    <source>
        <dbReference type="ARBA" id="ARBA00022741"/>
    </source>
</evidence>
<dbReference type="InterPro" id="IPR027417">
    <property type="entry name" value="P-loop_NTPase"/>
</dbReference>
<evidence type="ECO:0000256" key="3">
    <source>
        <dbReference type="ARBA" id="ARBA00022840"/>
    </source>
</evidence>
<evidence type="ECO:0000256" key="1">
    <source>
        <dbReference type="ARBA" id="ARBA00022448"/>
    </source>
</evidence>
<accession>A0A2R6AJN0</accession>
<evidence type="ECO:0000313" key="6">
    <source>
        <dbReference type="Proteomes" id="UP000240569"/>
    </source>
</evidence>